<feature type="coiled-coil region" evidence="1">
    <location>
        <begin position="29"/>
        <end position="60"/>
    </location>
</feature>
<sequence length="229" mass="25041">MFGKKVLLFSFLVLAVVSQVHGNDAEKLLRKLKEVVDKALVQAQEKLDQSKALLQQHAASDVADGRAQMEGIKKGYVDQLDKIKADNKGKDISSCLGENEAKLNNLVADYGAQMDNCVNDKINEGTKYAQDALDRVKKIVSDVENIRQEIKDCGHGFKAVKCIAKLAARIQREITSLPTTIEADVVATAAKLAQLDPKLKDCANDKVNESRTQGQALLDAIKQCVANIH</sequence>
<gene>
    <name evidence="4" type="ORF">CALMAC_LOCUS10358</name>
</gene>
<feature type="domain" description="Protein TsetseEP" evidence="3">
    <location>
        <begin position="94"/>
        <end position="205"/>
    </location>
</feature>
<feature type="chain" id="PRO_5025028177" description="Protein TsetseEP domain-containing protein" evidence="2">
    <location>
        <begin position="23"/>
        <end position="229"/>
    </location>
</feature>
<feature type="signal peptide" evidence="2">
    <location>
        <begin position="1"/>
        <end position="22"/>
    </location>
</feature>
<evidence type="ECO:0000259" key="3">
    <source>
        <dbReference type="Pfam" id="PF05267"/>
    </source>
</evidence>
<keyword evidence="1" id="KW-0175">Coiled coil</keyword>
<organism evidence="4 5">
    <name type="scientific">Callosobruchus maculatus</name>
    <name type="common">Southern cowpea weevil</name>
    <name type="synonym">Pulse bruchid</name>
    <dbReference type="NCBI Taxonomy" id="64391"/>
    <lineage>
        <taxon>Eukaryota</taxon>
        <taxon>Metazoa</taxon>
        <taxon>Ecdysozoa</taxon>
        <taxon>Arthropoda</taxon>
        <taxon>Hexapoda</taxon>
        <taxon>Insecta</taxon>
        <taxon>Pterygota</taxon>
        <taxon>Neoptera</taxon>
        <taxon>Endopterygota</taxon>
        <taxon>Coleoptera</taxon>
        <taxon>Polyphaga</taxon>
        <taxon>Cucujiformia</taxon>
        <taxon>Chrysomeloidea</taxon>
        <taxon>Chrysomelidae</taxon>
        <taxon>Bruchinae</taxon>
        <taxon>Bruchini</taxon>
        <taxon>Callosobruchus</taxon>
    </lineage>
</organism>
<dbReference type="OrthoDB" id="6737816at2759"/>
<dbReference type="Proteomes" id="UP000410492">
    <property type="component" value="Unassembled WGS sequence"/>
</dbReference>
<dbReference type="EMBL" id="CAACVG010008278">
    <property type="protein sequence ID" value="VEN49151.1"/>
    <property type="molecule type" value="Genomic_DNA"/>
</dbReference>
<proteinExistence type="predicted"/>
<keyword evidence="2" id="KW-0732">Signal</keyword>
<accession>A0A653CMY2</accession>
<name>A0A653CMY2_CALMS</name>
<evidence type="ECO:0000313" key="4">
    <source>
        <dbReference type="EMBL" id="VEN49151.1"/>
    </source>
</evidence>
<dbReference type="Pfam" id="PF05267">
    <property type="entry name" value="DUF725"/>
    <property type="match status" value="1"/>
</dbReference>
<evidence type="ECO:0000256" key="1">
    <source>
        <dbReference type="SAM" id="Coils"/>
    </source>
</evidence>
<evidence type="ECO:0000256" key="2">
    <source>
        <dbReference type="SAM" id="SignalP"/>
    </source>
</evidence>
<keyword evidence="5" id="KW-1185">Reference proteome</keyword>
<reference evidence="4 5" key="1">
    <citation type="submission" date="2019-01" db="EMBL/GenBank/DDBJ databases">
        <authorList>
            <person name="Sayadi A."/>
        </authorList>
    </citation>
    <scope>NUCLEOTIDE SEQUENCE [LARGE SCALE GENOMIC DNA]</scope>
</reference>
<dbReference type="AlphaFoldDB" id="A0A653CMY2"/>
<dbReference type="InterPro" id="IPR007931">
    <property type="entry name" value="TsetseEP"/>
</dbReference>
<protein>
    <recommendedName>
        <fullName evidence="3">Protein TsetseEP domain-containing protein</fullName>
    </recommendedName>
</protein>
<evidence type="ECO:0000313" key="5">
    <source>
        <dbReference type="Proteomes" id="UP000410492"/>
    </source>
</evidence>